<dbReference type="Pfam" id="PF00534">
    <property type="entry name" value="Glycos_transf_1"/>
    <property type="match status" value="1"/>
</dbReference>
<evidence type="ECO:0000259" key="1">
    <source>
        <dbReference type="Pfam" id="PF00534"/>
    </source>
</evidence>
<dbReference type="AlphaFoldDB" id="A0A1F6FHL4"/>
<dbReference type="EMBL" id="MFMM01000001">
    <property type="protein sequence ID" value="OGG85357.1"/>
    <property type="molecule type" value="Genomic_DNA"/>
</dbReference>
<accession>A0A1F6FHL4</accession>
<gene>
    <name evidence="2" type="ORF">A3G90_04890</name>
</gene>
<organism evidence="2 3">
    <name type="scientific">Candidatus Kaiserbacteria bacterium RIFCSPLOWO2_12_FULL_45_26</name>
    <dbReference type="NCBI Taxonomy" id="1798525"/>
    <lineage>
        <taxon>Bacteria</taxon>
        <taxon>Candidatus Kaiseribacteriota</taxon>
    </lineage>
</organism>
<reference evidence="2 3" key="1">
    <citation type="journal article" date="2016" name="Nat. Commun.">
        <title>Thousands of microbial genomes shed light on interconnected biogeochemical processes in an aquifer system.</title>
        <authorList>
            <person name="Anantharaman K."/>
            <person name="Brown C.T."/>
            <person name="Hug L.A."/>
            <person name="Sharon I."/>
            <person name="Castelle C.J."/>
            <person name="Probst A.J."/>
            <person name="Thomas B.C."/>
            <person name="Singh A."/>
            <person name="Wilkins M.J."/>
            <person name="Karaoz U."/>
            <person name="Brodie E.L."/>
            <person name="Williams K.H."/>
            <person name="Hubbard S.S."/>
            <person name="Banfield J.F."/>
        </authorList>
    </citation>
    <scope>NUCLEOTIDE SEQUENCE [LARGE SCALE GENOMIC DNA]</scope>
</reference>
<dbReference type="GO" id="GO:0016757">
    <property type="term" value="F:glycosyltransferase activity"/>
    <property type="evidence" value="ECO:0007669"/>
    <property type="project" value="InterPro"/>
</dbReference>
<proteinExistence type="predicted"/>
<comment type="caution">
    <text evidence="2">The sequence shown here is derived from an EMBL/GenBank/DDBJ whole genome shotgun (WGS) entry which is preliminary data.</text>
</comment>
<dbReference type="STRING" id="1798525.A3G90_04890"/>
<dbReference type="PANTHER" id="PTHR45947:SF3">
    <property type="entry name" value="SULFOQUINOVOSYL TRANSFERASE SQD2"/>
    <property type="match status" value="1"/>
</dbReference>
<evidence type="ECO:0000313" key="3">
    <source>
        <dbReference type="Proteomes" id="UP000177325"/>
    </source>
</evidence>
<feature type="domain" description="Glycosyl transferase family 1" evidence="1">
    <location>
        <begin position="258"/>
        <end position="408"/>
    </location>
</feature>
<dbReference type="Proteomes" id="UP000177325">
    <property type="component" value="Unassembled WGS sequence"/>
</dbReference>
<name>A0A1F6FHL4_9BACT</name>
<dbReference type="PANTHER" id="PTHR45947">
    <property type="entry name" value="SULFOQUINOVOSYL TRANSFERASE SQD2"/>
    <property type="match status" value="1"/>
</dbReference>
<evidence type="ECO:0000313" key="2">
    <source>
        <dbReference type="EMBL" id="OGG85357.1"/>
    </source>
</evidence>
<protein>
    <recommendedName>
        <fullName evidence="1">Glycosyl transferase family 1 domain-containing protein</fullName>
    </recommendedName>
</protein>
<dbReference type="InterPro" id="IPR050194">
    <property type="entry name" value="Glycosyltransferase_grp1"/>
</dbReference>
<dbReference type="InterPro" id="IPR001296">
    <property type="entry name" value="Glyco_trans_1"/>
</dbReference>
<sequence length="452" mass="51629">MARKNLSSFDASDVERSNLEYILKKDSAPKDDNTYVSVEEAMRSDAVFQTQSNRNITRVLFISQDESLLNPTQQSLDGYTNLADLFHEVHILILRQGIPAKNPVLRLAPNMWLYTATHKDWWGTPFVGNKLVLNQLVFADGFRPDIIVARDPYESAALAIHLGRKYERPVQLHVLEDYTTKEFLAKNRHNRWRRYMPRFTVPRILSIRTSTKALYDFLAKRFQTADLAVLPRFNNFEGVRTAPSTLDLRAKYKSYIFIILYVGTLGHDSFFYRVIDAARFGLKNPRIGLVAVGEGPAKKEFEERAKILGVREQVVFEEGVKDDVQYMKSANVLVMPDTTPESEEIVLRAAAAGIPMILARTPMREDIFTDGESALMCAPDNIDEYSLKLNILMNDLPLRKHIAENAQQIIMTKFHEDPVRYKAAYRESIEEVLFLGMAEATEATEPVEDNSI</sequence>
<dbReference type="Gene3D" id="3.40.50.2000">
    <property type="entry name" value="Glycogen Phosphorylase B"/>
    <property type="match status" value="2"/>
</dbReference>
<dbReference type="SUPFAM" id="SSF53756">
    <property type="entry name" value="UDP-Glycosyltransferase/glycogen phosphorylase"/>
    <property type="match status" value="1"/>
</dbReference>